<dbReference type="InterPro" id="IPR036390">
    <property type="entry name" value="WH_DNA-bd_sf"/>
</dbReference>
<name>A0A423K3T2_9PSED</name>
<evidence type="ECO:0000313" key="7">
    <source>
        <dbReference type="Proteomes" id="UP000285349"/>
    </source>
</evidence>
<evidence type="ECO:0000256" key="4">
    <source>
        <dbReference type="ARBA" id="ARBA00023163"/>
    </source>
</evidence>
<dbReference type="Proteomes" id="UP000285349">
    <property type="component" value="Unassembled WGS sequence"/>
</dbReference>
<sequence>MTMEIAELDAFKAIVDYGSVTQAAIRLNRAQSSISFRIKTLESRLDTKLFERSGRGITMTAQGKELYAYASQILELVARAQASLSQAKTETRVRLGVIENLTITRQNLLQSIVANPEGLAVDVSIGNTQSLLKDLEAGKLDAVIVGAGFAPAHYRRVTLFNDPLALIYSATQPAIEDLKAFSGQVFLVNSRRSASQRNLDELFLMGNITPEKIIECGSYPLLFSNVINGVGVALVPLSLVDSCCRSEQVQTYFLKGSYASLTTEFVFFDHPGKPTPRALAQWVLDFEKPARSPLMATAG</sequence>
<keyword evidence="4" id="KW-0804">Transcription</keyword>
<gene>
    <name evidence="6" type="ORF">BK666_13230</name>
</gene>
<dbReference type="PRINTS" id="PR00039">
    <property type="entry name" value="HTHLYSR"/>
</dbReference>
<dbReference type="Pfam" id="PF03466">
    <property type="entry name" value="LysR_substrate"/>
    <property type="match status" value="1"/>
</dbReference>
<evidence type="ECO:0000259" key="5">
    <source>
        <dbReference type="PROSITE" id="PS50931"/>
    </source>
</evidence>
<dbReference type="InterPro" id="IPR000847">
    <property type="entry name" value="LysR_HTH_N"/>
</dbReference>
<keyword evidence="2" id="KW-0805">Transcription regulation</keyword>
<reference evidence="6 7" key="1">
    <citation type="submission" date="2016-10" db="EMBL/GenBank/DDBJ databases">
        <title>Comparative genome analysis of multiple Pseudomonas spp. focuses on biocontrol and plant growth promoting traits.</title>
        <authorList>
            <person name="Tao X.-Y."/>
            <person name="Taylor C.G."/>
        </authorList>
    </citation>
    <scope>NUCLEOTIDE SEQUENCE [LARGE SCALE GENOMIC DNA]</scope>
    <source>
        <strain evidence="6 7">37A10</strain>
    </source>
</reference>
<dbReference type="PROSITE" id="PS50931">
    <property type="entry name" value="HTH_LYSR"/>
    <property type="match status" value="1"/>
</dbReference>
<dbReference type="OrthoDB" id="9067838at2"/>
<dbReference type="Gene3D" id="3.40.190.10">
    <property type="entry name" value="Periplasmic binding protein-like II"/>
    <property type="match status" value="2"/>
</dbReference>
<protein>
    <submittedName>
        <fullName evidence="6">LysR family transcriptional regulator</fullName>
    </submittedName>
</protein>
<dbReference type="Pfam" id="PF00126">
    <property type="entry name" value="HTH_1"/>
    <property type="match status" value="1"/>
</dbReference>
<comment type="similarity">
    <text evidence="1">Belongs to the LysR transcriptional regulatory family.</text>
</comment>
<evidence type="ECO:0000256" key="2">
    <source>
        <dbReference type="ARBA" id="ARBA00023015"/>
    </source>
</evidence>
<proteinExistence type="inferred from homology"/>
<organism evidence="6 7">
    <name type="scientific">Pseudomonas frederiksbergensis</name>
    <dbReference type="NCBI Taxonomy" id="104087"/>
    <lineage>
        <taxon>Bacteria</taxon>
        <taxon>Pseudomonadati</taxon>
        <taxon>Pseudomonadota</taxon>
        <taxon>Gammaproteobacteria</taxon>
        <taxon>Pseudomonadales</taxon>
        <taxon>Pseudomonadaceae</taxon>
        <taxon>Pseudomonas</taxon>
    </lineage>
</organism>
<dbReference type="FunFam" id="1.10.10.10:FF:000001">
    <property type="entry name" value="LysR family transcriptional regulator"/>
    <property type="match status" value="1"/>
</dbReference>
<keyword evidence="3" id="KW-0238">DNA-binding</keyword>
<dbReference type="PANTHER" id="PTHR30126">
    <property type="entry name" value="HTH-TYPE TRANSCRIPTIONAL REGULATOR"/>
    <property type="match status" value="1"/>
</dbReference>
<dbReference type="AlphaFoldDB" id="A0A423K3T2"/>
<evidence type="ECO:0000256" key="1">
    <source>
        <dbReference type="ARBA" id="ARBA00009437"/>
    </source>
</evidence>
<dbReference type="InterPro" id="IPR036388">
    <property type="entry name" value="WH-like_DNA-bd_sf"/>
</dbReference>
<dbReference type="SUPFAM" id="SSF53850">
    <property type="entry name" value="Periplasmic binding protein-like II"/>
    <property type="match status" value="1"/>
</dbReference>
<feature type="domain" description="HTH lysR-type" evidence="5">
    <location>
        <begin position="3"/>
        <end position="60"/>
    </location>
</feature>
<dbReference type="RefSeq" id="WP_123510039.1">
    <property type="nucleotide sequence ID" value="NZ_MOBQ01000016.1"/>
</dbReference>
<dbReference type="GO" id="GO:0000976">
    <property type="term" value="F:transcription cis-regulatory region binding"/>
    <property type="evidence" value="ECO:0007669"/>
    <property type="project" value="TreeGrafter"/>
</dbReference>
<accession>A0A423K3T2</accession>
<dbReference type="InterPro" id="IPR005119">
    <property type="entry name" value="LysR_subst-bd"/>
</dbReference>
<dbReference type="GO" id="GO:0003700">
    <property type="term" value="F:DNA-binding transcription factor activity"/>
    <property type="evidence" value="ECO:0007669"/>
    <property type="project" value="InterPro"/>
</dbReference>
<dbReference type="SUPFAM" id="SSF46785">
    <property type="entry name" value="Winged helix' DNA-binding domain"/>
    <property type="match status" value="1"/>
</dbReference>
<dbReference type="EMBL" id="MOBQ01000016">
    <property type="protein sequence ID" value="RON46106.1"/>
    <property type="molecule type" value="Genomic_DNA"/>
</dbReference>
<evidence type="ECO:0000256" key="3">
    <source>
        <dbReference type="ARBA" id="ARBA00023125"/>
    </source>
</evidence>
<evidence type="ECO:0000313" key="6">
    <source>
        <dbReference type="EMBL" id="RON46106.1"/>
    </source>
</evidence>
<dbReference type="Gene3D" id="1.10.10.10">
    <property type="entry name" value="Winged helix-like DNA-binding domain superfamily/Winged helix DNA-binding domain"/>
    <property type="match status" value="1"/>
</dbReference>
<comment type="caution">
    <text evidence="6">The sequence shown here is derived from an EMBL/GenBank/DDBJ whole genome shotgun (WGS) entry which is preliminary data.</text>
</comment>
<dbReference type="PANTHER" id="PTHR30126:SF40">
    <property type="entry name" value="HTH-TYPE TRANSCRIPTIONAL REGULATOR GLTR"/>
    <property type="match status" value="1"/>
</dbReference>